<evidence type="ECO:0000256" key="2">
    <source>
        <dbReference type="ARBA" id="ARBA00012502"/>
    </source>
</evidence>
<dbReference type="Proteomes" id="UP000037751">
    <property type="component" value="Unassembled WGS sequence"/>
</dbReference>
<dbReference type="GO" id="GO:0008113">
    <property type="term" value="F:peptide-methionine (S)-S-oxide reductase activity"/>
    <property type="evidence" value="ECO:0007669"/>
    <property type="project" value="UniProtKB-EC"/>
</dbReference>
<dbReference type="STRING" id="77020.A0A0M8MW95"/>
<comment type="similarity">
    <text evidence="1">Belongs to the MsrA Met sulfoxide reductase family.</text>
</comment>
<dbReference type="InterPro" id="IPR036509">
    <property type="entry name" value="Met_Sox_Rdtase_MsrA_sf"/>
</dbReference>
<evidence type="ECO:0000313" key="9">
    <source>
        <dbReference type="Proteomes" id="UP000037751"/>
    </source>
</evidence>
<feature type="domain" description="Peptide methionine sulphoxide reductase MsrA" evidence="7">
    <location>
        <begin position="10"/>
        <end position="169"/>
    </location>
</feature>
<evidence type="ECO:0000256" key="5">
    <source>
        <dbReference type="ARBA" id="ARBA00047806"/>
    </source>
</evidence>
<keyword evidence="3" id="KW-0560">Oxidoreductase</keyword>
<evidence type="ECO:0000259" key="7">
    <source>
        <dbReference type="Pfam" id="PF01625"/>
    </source>
</evidence>
<organism evidence="8 9">
    <name type="scientific">Malassezia pachydermatis</name>
    <dbReference type="NCBI Taxonomy" id="77020"/>
    <lineage>
        <taxon>Eukaryota</taxon>
        <taxon>Fungi</taxon>
        <taxon>Dikarya</taxon>
        <taxon>Basidiomycota</taxon>
        <taxon>Ustilaginomycotina</taxon>
        <taxon>Malasseziomycetes</taxon>
        <taxon>Malasseziales</taxon>
        <taxon>Malasseziaceae</taxon>
        <taxon>Malassezia</taxon>
    </lineage>
</organism>
<evidence type="ECO:0000313" key="8">
    <source>
        <dbReference type="EMBL" id="KOS14821.1"/>
    </source>
</evidence>
<dbReference type="Pfam" id="PF01625">
    <property type="entry name" value="PMSR"/>
    <property type="match status" value="1"/>
</dbReference>
<dbReference type="SUPFAM" id="SSF55068">
    <property type="entry name" value="Peptide methionine sulfoxide reductase"/>
    <property type="match status" value="1"/>
</dbReference>
<dbReference type="OrthoDB" id="77405at2759"/>
<gene>
    <name evidence="8" type="ORF">Malapachy_0819</name>
</gene>
<dbReference type="InterPro" id="IPR002569">
    <property type="entry name" value="Met_Sox_Rdtase_MsrA_dom"/>
</dbReference>
<name>A0A0M8MW95_9BASI</name>
<dbReference type="GO" id="GO:0034599">
    <property type="term" value="P:cellular response to oxidative stress"/>
    <property type="evidence" value="ECO:0007669"/>
    <property type="project" value="UniProtKB-ARBA"/>
</dbReference>
<dbReference type="PANTHER" id="PTHR43774">
    <property type="entry name" value="PEPTIDE METHIONINE SULFOXIDE REDUCTASE"/>
    <property type="match status" value="1"/>
</dbReference>
<evidence type="ECO:0000256" key="3">
    <source>
        <dbReference type="ARBA" id="ARBA00023002"/>
    </source>
</evidence>
<reference evidence="8 9" key="1">
    <citation type="submission" date="2015-07" db="EMBL/GenBank/DDBJ databases">
        <title>Draft Genome Sequence of Malassezia furfur CBS1878 and Malassezia pachydermatis CBS1879.</title>
        <authorList>
            <person name="Triana S."/>
            <person name="Ohm R."/>
            <person name="Gonzalez A."/>
            <person name="DeCock H."/>
            <person name="Restrepo S."/>
            <person name="Celis A."/>
        </authorList>
    </citation>
    <scope>NUCLEOTIDE SEQUENCE [LARGE SCALE GENOMIC DNA]</scope>
    <source>
        <strain evidence="8 9">CBS 1879</strain>
    </source>
</reference>
<dbReference type="VEuPathDB" id="FungiDB:Malapachy_0819"/>
<evidence type="ECO:0000256" key="1">
    <source>
        <dbReference type="ARBA" id="ARBA00005591"/>
    </source>
</evidence>
<evidence type="ECO:0000256" key="4">
    <source>
        <dbReference type="ARBA" id="ARBA00030643"/>
    </source>
</evidence>
<dbReference type="AlphaFoldDB" id="A0A0M8MW95"/>
<comment type="catalytic activity">
    <reaction evidence="6">
        <text>[thioredoxin]-disulfide + L-methionine + H2O = L-methionine (S)-S-oxide + [thioredoxin]-dithiol</text>
        <dbReference type="Rhea" id="RHEA:19993"/>
        <dbReference type="Rhea" id="RHEA-COMP:10698"/>
        <dbReference type="Rhea" id="RHEA-COMP:10700"/>
        <dbReference type="ChEBI" id="CHEBI:15377"/>
        <dbReference type="ChEBI" id="CHEBI:29950"/>
        <dbReference type="ChEBI" id="CHEBI:50058"/>
        <dbReference type="ChEBI" id="CHEBI:57844"/>
        <dbReference type="ChEBI" id="CHEBI:58772"/>
        <dbReference type="EC" id="1.8.4.11"/>
    </reaction>
</comment>
<dbReference type="EC" id="1.8.4.11" evidence="2"/>
<dbReference type="NCBIfam" id="TIGR00401">
    <property type="entry name" value="msrA"/>
    <property type="match status" value="1"/>
</dbReference>
<dbReference type="EMBL" id="LGAV01000003">
    <property type="protein sequence ID" value="KOS14821.1"/>
    <property type="molecule type" value="Genomic_DNA"/>
</dbReference>
<evidence type="ECO:0000256" key="6">
    <source>
        <dbReference type="ARBA" id="ARBA00048782"/>
    </source>
</evidence>
<protein>
    <recommendedName>
        <fullName evidence="2">peptide-methionine (S)-S-oxide reductase</fullName>
        <ecNumber evidence="2">1.8.4.11</ecNumber>
    </recommendedName>
    <alternativeName>
        <fullName evidence="4">Peptide-methionine (S)-S-oxide reductase</fullName>
    </alternativeName>
</protein>
<comment type="caution">
    <text evidence="8">The sequence shown here is derived from an EMBL/GenBank/DDBJ whole genome shotgun (WGS) entry which is preliminary data.</text>
</comment>
<proteinExistence type="inferred from homology"/>
<dbReference type="Gene3D" id="3.30.1060.10">
    <property type="entry name" value="Peptide methionine sulphoxide reductase MsrA"/>
    <property type="match status" value="1"/>
</dbReference>
<keyword evidence="9" id="KW-1185">Reference proteome</keyword>
<comment type="catalytic activity">
    <reaction evidence="5">
        <text>L-methionyl-[protein] + [thioredoxin]-disulfide + H2O = L-methionyl-(S)-S-oxide-[protein] + [thioredoxin]-dithiol</text>
        <dbReference type="Rhea" id="RHEA:14217"/>
        <dbReference type="Rhea" id="RHEA-COMP:10698"/>
        <dbReference type="Rhea" id="RHEA-COMP:10700"/>
        <dbReference type="Rhea" id="RHEA-COMP:12313"/>
        <dbReference type="Rhea" id="RHEA-COMP:12315"/>
        <dbReference type="ChEBI" id="CHEBI:15377"/>
        <dbReference type="ChEBI" id="CHEBI:16044"/>
        <dbReference type="ChEBI" id="CHEBI:29950"/>
        <dbReference type="ChEBI" id="CHEBI:44120"/>
        <dbReference type="ChEBI" id="CHEBI:50058"/>
        <dbReference type="EC" id="1.8.4.11"/>
    </reaction>
</comment>
<dbReference type="HAMAP" id="MF_01401">
    <property type="entry name" value="MsrA"/>
    <property type="match status" value="1"/>
</dbReference>
<dbReference type="RefSeq" id="XP_017992453.1">
    <property type="nucleotide sequence ID" value="XM_018135332.1"/>
</dbReference>
<sequence length="177" mass="19951">MSSVKKTEIATFANGCFWGTEHMFRKHFGGKGLINAKVGYIGGNKSIPKPTYKQVCTGTTGYAEAAQIEFDPSSVSYAELVEFFYRTHDPTQVGGQGPDMGDQYRSALFPHTQEQTDIAQKVTSEVQAKHFNPHGTRIVTQIQMAKPEDFVLAEDYHQEYLDLNPSGYHCPTHRLWW</sequence>
<dbReference type="PANTHER" id="PTHR43774:SF1">
    <property type="entry name" value="PEPTIDE METHIONINE SULFOXIDE REDUCTASE MSRA 2"/>
    <property type="match status" value="1"/>
</dbReference>
<accession>A0A0M8MW95</accession>
<dbReference type="GeneID" id="28727207"/>
<dbReference type="FunFam" id="3.30.1060.10:FF:000006">
    <property type="entry name" value="Peptide methionine sulfoxide reductase"/>
    <property type="match status" value="1"/>
</dbReference>